<proteinExistence type="predicted"/>
<dbReference type="EMBL" id="JBHSBU010000001">
    <property type="protein sequence ID" value="MFC4160659.1"/>
    <property type="molecule type" value="Genomic_DNA"/>
</dbReference>
<dbReference type="InterPro" id="IPR016024">
    <property type="entry name" value="ARM-type_fold"/>
</dbReference>
<dbReference type="SMART" id="SM00567">
    <property type="entry name" value="EZ_HEAT"/>
    <property type="match status" value="3"/>
</dbReference>
<accession>A0ABV8MSG9</accession>
<dbReference type="InterPro" id="IPR011989">
    <property type="entry name" value="ARM-like"/>
</dbReference>
<name>A0ABV8MSG9_9NEIS</name>
<dbReference type="RefSeq" id="WP_378165728.1">
    <property type="nucleotide sequence ID" value="NZ_JBHSBU010000001.1"/>
</dbReference>
<protein>
    <submittedName>
        <fullName evidence="2">DUF4132 domain-containing protein</fullName>
    </submittedName>
</protein>
<dbReference type="Pfam" id="PF13569">
    <property type="entry name" value="DUF4132"/>
    <property type="match status" value="1"/>
</dbReference>
<feature type="domain" description="DUF4132" evidence="1">
    <location>
        <begin position="960"/>
        <end position="1112"/>
    </location>
</feature>
<dbReference type="Proteomes" id="UP001595791">
    <property type="component" value="Unassembled WGS sequence"/>
</dbReference>
<gene>
    <name evidence="2" type="ORF">ACFOW7_15065</name>
</gene>
<dbReference type="SUPFAM" id="SSF48371">
    <property type="entry name" value="ARM repeat"/>
    <property type="match status" value="1"/>
</dbReference>
<organism evidence="2 3">
    <name type="scientific">Chitinimonas lacunae</name>
    <dbReference type="NCBI Taxonomy" id="1963018"/>
    <lineage>
        <taxon>Bacteria</taxon>
        <taxon>Pseudomonadati</taxon>
        <taxon>Pseudomonadota</taxon>
        <taxon>Betaproteobacteria</taxon>
        <taxon>Neisseriales</taxon>
        <taxon>Chitinibacteraceae</taxon>
        <taxon>Chitinimonas</taxon>
    </lineage>
</organism>
<evidence type="ECO:0000313" key="3">
    <source>
        <dbReference type="Proteomes" id="UP001595791"/>
    </source>
</evidence>
<reference evidence="3" key="1">
    <citation type="journal article" date="2019" name="Int. J. Syst. Evol. Microbiol.">
        <title>The Global Catalogue of Microorganisms (GCM) 10K type strain sequencing project: providing services to taxonomists for standard genome sequencing and annotation.</title>
        <authorList>
            <consortium name="The Broad Institute Genomics Platform"/>
            <consortium name="The Broad Institute Genome Sequencing Center for Infectious Disease"/>
            <person name="Wu L."/>
            <person name="Ma J."/>
        </authorList>
    </citation>
    <scope>NUCLEOTIDE SEQUENCE [LARGE SCALE GENOMIC DNA]</scope>
    <source>
        <strain evidence="3">LMG 29894</strain>
    </source>
</reference>
<sequence length="1238" mass="138699">MTDLAVEQPHDNPRSAYHALNKALAVLAEFEADLPEVTRRFVMHGEAPDVLAKLMGYQRSASDWLGQPGRLWDEPRYADKRQVQAVRESQAARHLFYLRIAGEPGFDPLSLVRLGRVFEAVDGRLTLERPANGVPDWLQYLTNDMVWGTRRKRSRLPDGDEVRFKFDPLALLRRAAAAEGLDPLEVATLAFERQDVGDWYHDRYDLLIQPLSVLPLLDQLGEDGLAALVARLSTVGRLTLVGVIGRRELAARYGAALLRLAVDGSKQVRNEARCYLERIPAELRRQVLGQVLREGSAAEREQAVELLGQVADPACFAVIEAQRAVETSRSVLTAIQRALNKQSAMESARELEAPPLQEDPAIVGSELGESALAVLREVRLSLRSKLEAAALSEIEANKSSGDKYSWAQKRWQNYQKLTEDDLQAILNRLHGDKKGLSDQQRDTLNAALALADLPEFGLRHLAAWFVNDYHAMHRWWNHPAMQRWLTRVGTEQLDLRSFGNHFLAAGAPLARIAEVCLRDNWSREQTPLDRLPSDRIWPFFVEHPEFLSEAFGLTPSTQKHWQSFSVAKALALLDHFPSLPPKLIPPLFDLALGEAKTHRLAAQRVLNRLPDLGPRVVESLGSSKQELRASAANWLAELGDRSVVEPLLAVLRKESREAPRAAMLTALERLGVDISPFIAPELLLGEAVKGLKAKLPAGLAWFPFDALPPLKWADGSPVPAEIPRWWVVLACKLKEPGGNPLLTRYLGLLDASSRAALGSLVLRSFIHQDTRGPTAEESLQKAQAAAPARLSMYHGWARHKGYEHYGQMTLDQVVEELRRENQGVYLGSAIGEKGILALVAGMPGHEAVILLQAYMRDHYQRRAQIEAMLDALGNSDEPPVIQLLLAVSRRHRTASVQEKARLLVERVAARNGWSQEQLADRTIPSAGFDEHGVLTLEYGERRFSVTLDADLKPVLCNPDGKVVKSLPEPRKQDDPALIKEAKSQFSACKKELKQVLELQTARLYDAMCAGRAWPVGEWRDYLQKHPIVGRLVQRLVWLYDDGETVRAFRPTEDGSLIDVEDDEIELGEGTLRLAHAALLAPEAVKAWLRHFKDYKLKPLFPQLNRSLPELSDPRGQTIKDRQGWLSDAFTLRGHFNKLCYLRGEAWDGGFFCQYYKPFQAAGLRAVIEFSGNCLPEENVTAALKALYFERLDDHAYQPDKVVLAEVPPVLLAEVYADYHQLADACAGFEPDWEKKTPW</sequence>
<evidence type="ECO:0000313" key="2">
    <source>
        <dbReference type="EMBL" id="MFC4160659.1"/>
    </source>
</evidence>
<keyword evidence="3" id="KW-1185">Reference proteome</keyword>
<dbReference type="InterPro" id="IPR025406">
    <property type="entry name" value="DUF4132"/>
</dbReference>
<evidence type="ECO:0000259" key="1">
    <source>
        <dbReference type="Pfam" id="PF13569"/>
    </source>
</evidence>
<dbReference type="Gene3D" id="1.25.10.10">
    <property type="entry name" value="Leucine-rich Repeat Variant"/>
    <property type="match status" value="1"/>
</dbReference>
<comment type="caution">
    <text evidence="2">The sequence shown here is derived from an EMBL/GenBank/DDBJ whole genome shotgun (WGS) entry which is preliminary data.</text>
</comment>
<dbReference type="InterPro" id="IPR004155">
    <property type="entry name" value="PBS_lyase_HEAT"/>
</dbReference>